<dbReference type="PROSITE" id="PS01047">
    <property type="entry name" value="HMA_1"/>
    <property type="match status" value="1"/>
</dbReference>
<dbReference type="InterPro" id="IPR006122">
    <property type="entry name" value="HMA_Cu_ion-bd"/>
</dbReference>
<feature type="domain" description="HMA" evidence="3">
    <location>
        <begin position="3"/>
        <end position="69"/>
    </location>
</feature>
<comment type="caution">
    <text evidence="4">The sequence shown here is derived from an EMBL/GenBank/DDBJ whole genome shotgun (WGS) entry which is preliminary data.</text>
</comment>
<dbReference type="Gene3D" id="3.30.70.100">
    <property type="match status" value="1"/>
</dbReference>
<dbReference type="FunFam" id="3.30.70.100:FF:000001">
    <property type="entry name" value="ATPase copper transporting beta"/>
    <property type="match status" value="1"/>
</dbReference>
<dbReference type="InterPro" id="IPR001802">
    <property type="entry name" value="MerP/CopZ"/>
</dbReference>
<dbReference type="PANTHER" id="PTHR46594:SF4">
    <property type="entry name" value="P-TYPE CATION-TRANSPORTING ATPASE"/>
    <property type="match status" value="1"/>
</dbReference>
<dbReference type="CDD" id="cd00371">
    <property type="entry name" value="HMA"/>
    <property type="match status" value="1"/>
</dbReference>
<dbReference type="InterPro" id="IPR017969">
    <property type="entry name" value="Heavy-metal-associated_CS"/>
</dbReference>
<dbReference type="STRING" id="739.GCA_001059425_01669"/>
<name>E6KZ90_9PAST</name>
<dbReference type="InterPro" id="IPR036163">
    <property type="entry name" value="HMA_dom_sf"/>
</dbReference>
<organism evidence="4 5">
    <name type="scientific">Aggregatibacter segnis ATCC 33393</name>
    <dbReference type="NCBI Taxonomy" id="888057"/>
    <lineage>
        <taxon>Bacteria</taxon>
        <taxon>Pseudomonadati</taxon>
        <taxon>Pseudomonadota</taxon>
        <taxon>Gammaproteobacteria</taxon>
        <taxon>Pasteurellales</taxon>
        <taxon>Pasteurellaceae</taxon>
        <taxon>Aggregatibacter</taxon>
    </lineage>
</organism>
<proteinExistence type="predicted"/>
<dbReference type="Pfam" id="PF00403">
    <property type="entry name" value="HMA"/>
    <property type="match status" value="1"/>
</dbReference>
<evidence type="ECO:0000313" key="4">
    <source>
        <dbReference type="EMBL" id="EFU67085.1"/>
    </source>
</evidence>
<dbReference type="PANTHER" id="PTHR46594">
    <property type="entry name" value="P-TYPE CATION-TRANSPORTING ATPASE"/>
    <property type="match status" value="1"/>
</dbReference>
<evidence type="ECO:0000259" key="3">
    <source>
        <dbReference type="PROSITE" id="PS50846"/>
    </source>
</evidence>
<dbReference type="EMBL" id="AEPS01000010">
    <property type="protein sequence ID" value="EFU67085.1"/>
    <property type="molecule type" value="Genomic_DNA"/>
</dbReference>
<dbReference type="HOGENOM" id="CLU_134973_10_3_6"/>
<keyword evidence="5" id="KW-1185">Reference proteome</keyword>
<dbReference type="PRINTS" id="PR00946">
    <property type="entry name" value="HGSCAVENGER"/>
</dbReference>
<accession>E6KZ90</accession>
<keyword evidence="2" id="KW-0186">Copper</keyword>
<dbReference type="NCBIfam" id="TIGR00003">
    <property type="entry name" value="copper ion binding protein"/>
    <property type="match status" value="1"/>
</dbReference>
<evidence type="ECO:0000256" key="1">
    <source>
        <dbReference type="ARBA" id="ARBA00022723"/>
    </source>
</evidence>
<protein>
    <submittedName>
        <fullName evidence="4">MerTP family mercury (Hg2+) permease, binding protein MerP</fullName>
    </submittedName>
</protein>
<dbReference type="SUPFAM" id="SSF55008">
    <property type="entry name" value="HMA, heavy metal-associated domain"/>
    <property type="match status" value="1"/>
</dbReference>
<evidence type="ECO:0000313" key="5">
    <source>
        <dbReference type="Proteomes" id="UP000032871"/>
    </source>
</evidence>
<dbReference type="GO" id="GO:0005507">
    <property type="term" value="F:copper ion binding"/>
    <property type="evidence" value="ECO:0007669"/>
    <property type="project" value="InterPro"/>
</dbReference>
<gene>
    <name evidence="4" type="primary">merP</name>
    <name evidence="4" type="ORF">HMPREF9064_1432</name>
</gene>
<sequence length="71" mass="7419">MMQNVTLKIDGMTCGGCVKSVTRVLSELDGVAQADVSLEKAQAVVSFDANKVQPAALVEAVEYAGFDAEVV</sequence>
<keyword evidence="1" id="KW-0479">Metal-binding</keyword>
<dbReference type="InterPro" id="IPR006121">
    <property type="entry name" value="HMA_dom"/>
</dbReference>
<dbReference type="AlphaFoldDB" id="E6KZ90"/>
<dbReference type="PROSITE" id="PS50846">
    <property type="entry name" value="HMA_2"/>
    <property type="match status" value="1"/>
</dbReference>
<dbReference type="Proteomes" id="UP000032871">
    <property type="component" value="Unassembled WGS sequence"/>
</dbReference>
<evidence type="ECO:0000256" key="2">
    <source>
        <dbReference type="ARBA" id="ARBA00023008"/>
    </source>
</evidence>
<reference evidence="4 5" key="1">
    <citation type="submission" date="2010-12" db="EMBL/GenBank/DDBJ databases">
        <authorList>
            <person name="Muzny D."/>
            <person name="Qin X."/>
            <person name="Deng J."/>
            <person name="Jiang H."/>
            <person name="Liu Y."/>
            <person name="Qu J."/>
            <person name="Song X.-Z."/>
            <person name="Zhang L."/>
            <person name="Thornton R."/>
            <person name="Coyle M."/>
            <person name="Francisco L."/>
            <person name="Jackson L."/>
            <person name="Javaid M."/>
            <person name="Korchina V."/>
            <person name="Kovar C."/>
            <person name="Mata R."/>
            <person name="Mathew T."/>
            <person name="Ngo R."/>
            <person name="Nguyen L."/>
            <person name="Nguyen N."/>
            <person name="Okwuonu G."/>
            <person name="Ongeri F."/>
            <person name="Pham C."/>
            <person name="Simmons D."/>
            <person name="Wilczek-Boney K."/>
            <person name="Hale W."/>
            <person name="Jakkamsetti A."/>
            <person name="Pham P."/>
            <person name="Ruth R."/>
            <person name="San Lucas F."/>
            <person name="Warren J."/>
            <person name="Zhang J."/>
            <person name="Zhao Z."/>
            <person name="Zhou C."/>
            <person name="Zhu D."/>
            <person name="Lee S."/>
            <person name="Bess C."/>
            <person name="Blankenburg K."/>
            <person name="Forbes L."/>
            <person name="Fu Q."/>
            <person name="Gubbala S."/>
            <person name="Hirani K."/>
            <person name="Jayaseelan J.C."/>
            <person name="Lara F."/>
            <person name="Munidasa M."/>
            <person name="Palculict T."/>
            <person name="Patil S."/>
            <person name="Pu L.-L."/>
            <person name="Saada N."/>
            <person name="Tang L."/>
            <person name="Weissenberger G."/>
            <person name="Zhu Y."/>
            <person name="Hemphill L."/>
            <person name="Shang Y."/>
            <person name="Youmans B."/>
            <person name="Ayvaz T."/>
            <person name="Ross M."/>
            <person name="Santibanez J."/>
            <person name="Aqrawi P."/>
            <person name="Gross S."/>
            <person name="Joshi V."/>
            <person name="Fowler G."/>
            <person name="Nazareth L."/>
            <person name="Reid J."/>
            <person name="Worley K."/>
            <person name="Petrosino J."/>
            <person name="Highlander S."/>
            <person name="Gibbs R."/>
        </authorList>
    </citation>
    <scope>NUCLEOTIDE SEQUENCE [LARGE SCALE GENOMIC DNA]</scope>
    <source>
        <strain evidence="4 5">ATCC 33393</strain>
    </source>
</reference>